<feature type="compositionally biased region" description="Pro residues" evidence="6">
    <location>
        <begin position="1624"/>
        <end position="1633"/>
    </location>
</feature>
<feature type="compositionally biased region" description="Basic and acidic residues" evidence="6">
    <location>
        <begin position="1147"/>
        <end position="1160"/>
    </location>
</feature>
<evidence type="ECO:0000256" key="2">
    <source>
        <dbReference type="ARBA" id="ARBA00008943"/>
    </source>
</evidence>
<evidence type="ECO:0000313" key="8">
    <source>
        <dbReference type="EMBL" id="KAK3804048.1"/>
    </source>
</evidence>
<keyword evidence="5" id="KW-0378">Hydrolase</keyword>
<comment type="catalytic activity">
    <reaction evidence="1">
        <text>a 1,2-diacyl-sn-glycero-3-phospho-(1D-myo-inositol-4,5-bisphosphate) + H2O = a 1,2-diacyl-sn-glycero-3-phospho-(1D-myo-inositol 4-phosphate) + phosphate</text>
        <dbReference type="Rhea" id="RHEA:22764"/>
        <dbReference type="ChEBI" id="CHEBI:15377"/>
        <dbReference type="ChEBI" id="CHEBI:43474"/>
        <dbReference type="ChEBI" id="CHEBI:58178"/>
        <dbReference type="ChEBI" id="CHEBI:58456"/>
        <dbReference type="EC" id="3.1.3.36"/>
    </reaction>
</comment>
<evidence type="ECO:0000256" key="6">
    <source>
        <dbReference type="SAM" id="MobiDB-lite"/>
    </source>
</evidence>
<dbReference type="GO" id="GO:0048488">
    <property type="term" value="P:synaptic vesicle endocytosis"/>
    <property type="evidence" value="ECO:0007669"/>
    <property type="project" value="TreeGrafter"/>
</dbReference>
<dbReference type="Proteomes" id="UP001283361">
    <property type="component" value="Unassembled WGS sequence"/>
</dbReference>
<feature type="compositionally biased region" description="Low complexity" evidence="6">
    <location>
        <begin position="1124"/>
        <end position="1139"/>
    </location>
</feature>
<feature type="compositionally biased region" description="Pro residues" evidence="6">
    <location>
        <begin position="1644"/>
        <end position="1664"/>
    </location>
</feature>
<gene>
    <name evidence="8" type="ORF">RRG08_003215</name>
</gene>
<evidence type="ECO:0000313" key="9">
    <source>
        <dbReference type="Proteomes" id="UP001283361"/>
    </source>
</evidence>
<dbReference type="Pfam" id="PF22669">
    <property type="entry name" value="Exo_endo_phos2"/>
    <property type="match status" value="1"/>
</dbReference>
<dbReference type="Pfam" id="PF02383">
    <property type="entry name" value="Syja_N"/>
    <property type="match status" value="1"/>
</dbReference>
<accession>A0AAE1BDD0</accession>
<evidence type="ECO:0000259" key="7">
    <source>
        <dbReference type="PROSITE" id="PS50275"/>
    </source>
</evidence>
<organism evidence="8 9">
    <name type="scientific">Elysia crispata</name>
    <name type="common">lettuce slug</name>
    <dbReference type="NCBI Taxonomy" id="231223"/>
    <lineage>
        <taxon>Eukaryota</taxon>
        <taxon>Metazoa</taxon>
        <taxon>Spiralia</taxon>
        <taxon>Lophotrochozoa</taxon>
        <taxon>Mollusca</taxon>
        <taxon>Gastropoda</taxon>
        <taxon>Heterobranchia</taxon>
        <taxon>Euthyneura</taxon>
        <taxon>Panpulmonata</taxon>
        <taxon>Sacoglossa</taxon>
        <taxon>Placobranchoidea</taxon>
        <taxon>Plakobranchidae</taxon>
        <taxon>Elysia</taxon>
    </lineage>
</organism>
<feature type="compositionally biased region" description="Pro residues" evidence="6">
    <location>
        <begin position="1045"/>
        <end position="1061"/>
    </location>
</feature>
<feature type="compositionally biased region" description="Polar residues" evidence="6">
    <location>
        <begin position="1541"/>
        <end position="1560"/>
    </location>
</feature>
<reference evidence="8" key="1">
    <citation type="journal article" date="2023" name="G3 (Bethesda)">
        <title>A reference genome for the long-term kleptoplast-retaining sea slug Elysia crispata morphotype clarki.</title>
        <authorList>
            <person name="Eastman K.E."/>
            <person name="Pendleton A.L."/>
            <person name="Shaikh M.A."/>
            <person name="Suttiyut T."/>
            <person name="Ogas R."/>
            <person name="Tomko P."/>
            <person name="Gavelis G."/>
            <person name="Widhalm J.R."/>
            <person name="Wisecaver J.H."/>
        </authorList>
    </citation>
    <scope>NUCLEOTIDE SEQUENCE</scope>
    <source>
        <strain evidence="8">ECLA1</strain>
    </source>
</reference>
<dbReference type="GO" id="GO:0004439">
    <property type="term" value="F:phosphatidylinositol-4,5-bisphosphate 5-phosphatase activity"/>
    <property type="evidence" value="ECO:0007669"/>
    <property type="project" value="UniProtKB-EC"/>
</dbReference>
<feature type="compositionally biased region" description="Polar residues" evidence="6">
    <location>
        <begin position="1021"/>
        <end position="1031"/>
    </location>
</feature>
<dbReference type="InterPro" id="IPR015047">
    <property type="entry name" value="SYNJ1/2_RRM"/>
</dbReference>
<feature type="compositionally biased region" description="Pro residues" evidence="6">
    <location>
        <begin position="1384"/>
        <end position="1399"/>
    </location>
</feature>
<dbReference type="Pfam" id="PF08952">
    <property type="entry name" value="DUF1866"/>
    <property type="match status" value="1"/>
</dbReference>
<dbReference type="InterPro" id="IPR012677">
    <property type="entry name" value="Nucleotide-bd_a/b_plait_sf"/>
</dbReference>
<dbReference type="PANTHER" id="PTHR11200:SF257">
    <property type="entry name" value="PHOSPHOINOSITIDE 5-PHOSPHATASE"/>
    <property type="match status" value="1"/>
</dbReference>
<comment type="similarity">
    <text evidence="2">Belongs to the synaptojanin family.</text>
</comment>
<proteinExistence type="inferred from homology"/>
<feature type="domain" description="SAC" evidence="7">
    <location>
        <begin position="122"/>
        <end position="445"/>
    </location>
</feature>
<evidence type="ECO:0000256" key="3">
    <source>
        <dbReference type="ARBA" id="ARBA00009678"/>
    </source>
</evidence>
<feature type="region of interest" description="Disordered" evidence="6">
    <location>
        <begin position="1453"/>
        <end position="1664"/>
    </location>
</feature>
<keyword evidence="9" id="KW-1185">Reference proteome</keyword>
<comment type="similarity">
    <text evidence="3">In the central section; belongs to the inositol 1,4,5-trisphosphate 5-phosphatase family.</text>
</comment>
<feature type="compositionally biased region" description="Low complexity" evidence="6">
    <location>
        <begin position="1261"/>
        <end position="1274"/>
    </location>
</feature>
<dbReference type="EC" id="3.1.3.36" evidence="4"/>
<name>A0AAE1BDD0_9GAST</name>
<dbReference type="Gene3D" id="3.60.10.10">
    <property type="entry name" value="Endonuclease/exonuclease/phosphatase"/>
    <property type="match status" value="1"/>
</dbReference>
<dbReference type="SUPFAM" id="SSF56219">
    <property type="entry name" value="DNase I-like"/>
    <property type="match status" value="1"/>
</dbReference>
<dbReference type="InterPro" id="IPR002013">
    <property type="entry name" value="SAC_dom"/>
</dbReference>
<dbReference type="Gene3D" id="3.30.70.330">
    <property type="match status" value="1"/>
</dbReference>
<feature type="compositionally biased region" description="Polar residues" evidence="6">
    <location>
        <begin position="1461"/>
        <end position="1482"/>
    </location>
</feature>
<feature type="compositionally biased region" description="Polar residues" evidence="6">
    <location>
        <begin position="1075"/>
        <end position="1085"/>
    </location>
</feature>
<dbReference type="InterPro" id="IPR036691">
    <property type="entry name" value="Endo/exonu/phosph_ase_sf"/>
</dbReference>
<sequence length="1664" mass="181594">MAMGKGYRILHKLPPDRETPYSVMMDSKAAEDTLMFESGAVVVLSPDEAEPLRKQYTKVLDAYGCLGAMCLSAGNENIQYLVVVTSCLSVGKIGESEVFRITGVQFVSLRNEPSDEERISEVRKLLSSGVFYFTWKQGGSPWDLSLCAQRKLQDHDTDNRFFWNRMLHVHFQRYGIDCSKWLLKAMCGGVEMRTIYAGHRQAKACLISRLSCERAGTRFNVRGCNDDGNVANFVETEQVIFLEDQIASFVQTRGSVPLFWEQPGIQVGSHKVHMSRGYEMAAPAFDRHFRTIKQQYGDQVIVNLLGQREGEKMLSQAFMNHHTASVHSQDVPYYHFDYHSEIKGSNLKNLEKLKTRIMKHMTQFDFFCTEGENIKHQQTGTIRTNCLDCLDRTNATQTMIGMEMLHRQLEALGLASKPQMIGRFEEVYKQIWVHNGDHISRIYTGTGALGGGRSKYSDASRSATRTIQNNFLDGSKQEAIDILLMGSSLVGTLADRARALLGSRYLHASESILQGMTQCYKEYTRTETYRVCVGTYNVNGGKHYRSIAYKHQSLADWLVDAHKTHPNDLLGGVDYEKPVDIFAVGFEEIVDLNASNIMSASTTNAREWQKEVLKTISREHKYVMLTSIQLVGVVLYIFIRPHLAPRIRDVAVDKVKTGLGGAAGNKGGVAIRFLLDSTSMCFVCAHLAAGHSQVKERNEDYAEITRKMAFPMSPECLRKGRTILSHDCVFWCGDFNYRIDLSNDEVKSLVASENLGALQEMDQLNVQRGLSTTFQGFNEGELNFNPTYKYDTFSDDYDTSEKNRIPAWTDRVLWRIRPLTDIDESGDQLENQVRLLLYSRAELRTSDHRPVLGLFDVETIVVEEERKDPVLTRLVGQQGPPDGTVIVSDATQEGLDLSDETVNEVVARLNEVGDIVIVRFVGADMWILYQHGRFALEALQFDQQEFAGTVVRICLKTCTWQAEIEKELNLCSSNTGPLYNQFTNSLLGDDFSVPSMEYDMGEDDADDLEVENALSFPLAPTSFSGASTPTGHASPALLPQADIPGGPPIAPSRPSRPPGPTKPMSTAGGGGWDNVTVSRENTPQLHASPSPERRQPPARPSAPPAKPPPPQRPPGGPPRPSPTPTQSAAGSGAPARPAPVSNNQASRLREPLRPPPADKTRAKKGARISSIGLPTNVSHQGHAASIEEAQALIEKLMTSSSSEDTTPTSGMSLPQPLLPSKSENNLFEASGDLASRTVSRSRTACDVRDLSESVSSDEAQHQASSKPQQQHQQPLPAPRRRSSENNLLGLEGSAASETPQDPSTNADSAPVPIARPRPVPRRDVHSSIPCDAPVPPADTPPILSKPPPPAVARRPGSVLVMSPSAPTGKADNISPSQAVTSSRPAPPPPVAARPAPVPPTRNSRPTAKLPVVASEQQPPVAFSAAKETHLLDRTNSLVDDTCALSSNPDPFDTAFAKGPPSTFNATSNTDPFFSSLSTTNPDPFSPPFTLAGTSNVYENSSDPFSTSTSVGAVSSPDPFDTSFVTKPAAFSSAPAADTNDPFDTSKVTSGSQVLLSSQPSEVFETKQTHGESNFHSDPFPTTPNNGWDPFSTKALDNTASAPVANHPPLPLNNSPQEQMNCPAGAPPPLPGNPLPASDQTRSTGPPPVPSRGNIGPPPVPKRPS</sequence>
<feature type="region of interest" description="Disordered" evidence="6">
    <location>
        <begin position="1021"/>
        <end position="1405"/>
    </location>
</feature>
<comment type="caution">
    <text evidence="8">The sequence shown here is derived from an EMBL/GenBank/DDBJ whole genome shotgun (WGS) entry which is preliminary data.</text>
</comment>
<protein>
    <recommendedName>
        <fullName evidence="4">phosphoinositide 5-phosphatase</fullName>
        <ecNumber evidence="4">3.1.3.36</ecNumber>
    </recommendedName>
</protein>
<dbReference type="PROSITE" id="PS50275">
    <property type="entry name" value="SAC"/>
    <property type="match status" value="1"/>
</dbReference>
<dbReference type="SMART" id="SM01165">
    <property type="entry name" value="DUF1866"/>
    <property type="match status" value="1"/>
</dbReference>
<dbReference type="GO" id="GO:0098793">
    <property type="term" value="C:presynapse"/>
    <property type="evidence" value="ECO:0007669"/>
    <property type="project" value="GOC"/>
</dbReference>
<feature type="compositionally biased region" description="Pro residues" evidence="6">
    <location>
        <begin position="1332"/>
        <end position="1350"/>
    </location>
</feature>
<evidence type="ECO:0000256" key="4">
    <source>
        <dbReference type="ARBA" id="ARBA00013044"/>
    </source>
</evidence>
<feature type="compositionally biased region" description="Polar residues" evidence="6">
    <location>
        <begin position="1491"/>
        <end position="1512"/>
    </location>
</feature>
<dbReference type="InterPro" id="IPR000300">
    <property type="entry name" value="IPPc"/>
</dbReference>
<dbReference type="SMART" id="SM00128">
    <property type="entry name" value="IPPc"/>
    <property type="match status" value="1"/>
</dbReference>
<dbReference type="PANTHER" id="PTHR11200">
    <property type="entry name" value="INOSITOL 5-PHOSPHATASE"/>
    <property type="match status" value="1"/>
</dbReference>
<feature type="compositionally biased region" description="Pro residues" evidence="6">
    <location>
        <begin position="1097"/>
        <end position="1123"/>
    </location>
</feature>
<feature type="compositionally biased region" description="Polar residues" evidence="6">
    <location>
        <begin position="1295"/>
        <end position="1307"/>
    </location>
</feature>
<dbReference type="InterPro" id="IPR046985">
    <property type="entry name" value="IP5"/>
</dbReference>
<feature type="compositionally biased region" description="Low complexity" evidence="6">
    <location>
        <begin position="1198"/>
        <end position="1209"/>
    </location>
</feature>
<dbReference type="GO" id="GO:0046856">
    <property type="term" value="P:phosphatidylinositol dephosphorylation"/>
    <property type="evidence" value="ECO:0007669"/>
    <property type="project" value="InterPro"/>
</dbReference>
<evidence type="ECO:0000256" key="5">
    <source>
        <dbReference type="ARBA" id="ARBA00022801"/>
    </source>
</evidence>
<feature type="compositionally biased region" description="Basic and acidic residues" evidence="6">
    <location>
        <begin position="1563"/>
        <end position="1574"/>
    </location>
</feature>
<evidence type="ECO:0000256" key="1">
    <source>
        <dbReference type="ARBA" id="ARBA00001786"/>
    </source>
</evidence>
<dbReference type="EMBL" id="JAWDGP010000057">
    <property type="protein sequence ID" value="KAK3804048.1"/>
    <property type="molecule type" value="Genomic_DNA"/>
</dbReference>